<reference evidence="5" key="1">
    <citation type="journal article" date="2020" name="Nature">
        <title>Giant virus diversity and host interactions through global metagenomics.</title>
        <authorList>
            <person name="Schulz F."/>
            <person name="Roux S."/>
            <person name="Paez-Espino D."/>
            <person name="Jungbluth S."/>
            <person name="Walsh D.A."/>
            <person name="Denef V.J."/>
            <person name="McMahon K.D."/>
            <person name="Konstantinidis K.T."/>
            <person name="Eloe-Fadrosh E.A."/>
            <person name="Kyrpides N.C."/>
            <person name="Woyke T."/>
        </authorList>
    </citation>
    <scope>NUCLEOTIDE SEQUENCE</scope>
    <source>
        <strain evidence="5">GVMAG-M-3300020185-33</strain>
    </source>
</reference>
<accession>A0A6C0C417</accession>
<evidence type="ECO:0000256" key="2">
    <source>
        <dbReference type="ARBA" id="ARBA00022801"/>
    </source>
</evidence>
<evidence type="ECO:0000256" key="3">
    <source>
        <dbReference type="ARBA" id="ARBA00022839"/>
    </source>
</evidence>
<sequence length="216" mass="25282">MKFLVFDTETTGLPKSKYASPEETYLFPYVVQLSWMVFNSGTNKVETLKDKIIRLPNNICIPKRATEIHGITNERMIEEGEPVDKVLDAFMRDVSSCTYLIGHNIDFDKKMVEVECIRNKCRLLSDYRKLSFCTMKQSKNVCCIEKQNYYTKKMEYKYPKLIELHNHLFQTKPSNLHNSLIDVLVCFRCFYALTYNSDPMETNAKFAYHCKTLCGL</sequence>
<dbReference type="Gene3D" id="3.30.420.10">
    <property type="entry name" value="Ribonuclease H-like superfamily/Ribonuclease H"/>
    <property type="match status" value="1"/>
</dbReference>
<keyword evidence="1" id="KW-0540">Nuclease</keyword>
<evidence type="ECO:0000313" key="5">
    <source>
        <dbReference type="EMBL" id="QHS99160.1"/>
    </source>
</evidence>
<dbReference type="SUPFAM" id="SSF53098">
    <property type="entry name" value="Ribonuclease H-like"/>
    <property type="match status" value="1"/>
</dbReference>
<evidence type="ECO:0000259" key="4">
    <source>
        <dbReference type="SMART" id="SM00479"/>
    </source>
</evidence>
<protein>
    <recommendedName>
        <fullName evidence="4">Exonuclease domain-containing protein</fullName>
    </recommendedName>
</protein>
<dbReference type="PANTHER" id="PTHR30231">
    <property type="entry name" value="DNA POLYMERASE III SUBUNIT EPSILON"/>
    <property type="match status" value="1"/>
</dbReference>
<dbReference type="EMBL" id="MN739335">
    <property type="protein sequence ID" value="QHS99160.1"/>
    <property type="molecule type" value="Genomic_DNA"/>
</dbReference>
<dbReference type="PANTHER" id="PTHR30231:SF4">
    <property type="entry name" value="PROTEIN NEN2"/>
    <property type="match status" value="1"/>
</dbReference>
<dbReference type="AlphaFoldDB" id="A0A6C0C417"/>
<keyword evidence="3" id="KW-0269">Exonuclease</keyword>
<keyword evidence="2" id="KW-0378">Hydrolase</keyword>
<evidence type="ECO:0000256" key="1">
    <source>
        <dbReference type="ARBA" id="ARBA00022722"/>
    </source>
</evidence>
<dbReference type="GO" id="GO:0008408">
    <property type="term" value="F:3'-5' exonuclease activity"/>
    <property type="evidence" value="ECO:0007669"/>
    <property type="project" value="TreeGrafter"/>
</dbReference>
<dbReference type="InterPro" id="IPR012337">
    <property type="entry name" value="RNaseH-like_sf"/>
</dbReference>
<dbReference type="Pfam" id="PF00929">
    <property type="entry name" value="RNase_T"/>
    <property type="match status" value="1"/>
</dbReference>
<dbReference type="SMART" id="SM00479">
    <property type="entry name" value="EXOIII"/>
    <property type="match status" value="1"/>
</dbReference>
<proteinExistence type="predicted"/>
<name>A0A6C0C417_9ZZZZ</name>
<organism evidence="5">
    <name type="scientific">viral metagenome</name>
    <dbReference type="NCBI Taxonomy" id="1070528"/>
    <lineage>
        <taxon>unclassified sequences</taxon>
        <taxon>metagenomes</taxon>
        <taxon>organismal metagenomes</taxon>
    </lineage>
</organism>
<feature type="domain" description="Exonuclease" evidence="4">
    <location>
        <begin position="2"/>
        <end position="199"/>
    </location>
</feature>
<dbReference type="InterPro" id="IPR013520">
    <property type="entry name" value="Ribonucl_H"/>
</dbReference>
<dbReference type="InterPro" id="IPR036397">
    <property type="entry name" value="RNaseH_sf"/>
</dbReference>
<dbReference type="GO" id="GO:0003676">
    <property type="term" value="F:nucleic acid binding"/>
    <property type="evidence" value="ECO:0007669"/>
    <property type="project" value="InterPro"/>
</dbReference>
<dbReference type="CDD" id="cd06127">
    <property type="entry name" value="DEDDh"/>
    <property type="match status" value="1"/>
</dbReference>